<dbReference type="GO" id="GO:0005085">
    <property type="term" value="F:guanyl-nucleotide exchange factor activity"/>
    <property type="evidence" value="ECO:0007669"/>
    <property type="project" value="UniProtKB-KW"/>
</dbReference>
<proteinExistence type="predicted"/>
<reference evidence="3" key="1">
    <citation type="submission" date="2018-11" db="EMBL/GenBank/DDBJ databases">
        <authorList>
            <person name="Alioto T."/>
            <person name="Alioto T."/>
        </authorList>
    </citation>
    <scope>NUCLEOTIDE SEQUENCE</scope>
</reference>
<keyword evidence="4" id="KW-1185">Reference proteome</keyword>
<dbReference type="GO" id="GO:0004674">
    <property type="term" value="F:protein serine/threonine kinase activity"/>
    <property type="evidence" value="ECO:0007669"/>
    <property type="project" value="UniProtKB-EC"/>
</dbReference>
<dbReference type="Gene3D" id="1.20.58.60">
    <property type="match status" value="1"/>
</dbReference>
<keyword evidence="1" id="KW-0344">Guanine-nucleotide releasing factor</keyword>
<accession>A0A8B6H3N2</accession>
<dbReference type="GO" id="GO:0019898">
    <property type="term" value="C:extrinsic component of membrane"/>
    <property type="evidence" value="ECO:0007669"/>
    <property type="project" value="TreeGrafter"/>
</dbReference>
<keyword evidence="3" id="KW-0808">Transferase</keyword>
<dbReference type="GO" id="GO:0005737">
    <property type="term" value="C:cytoplasm"/>
    <property type="evidence" value="ECO:0007669"/>
    <property type="project" value="TreeGrafter"/>
</dbReference>
<dbReference type="Pfam" id="PF23323">
    <property type="entry name" value="Spectrin_6"/>
    <property type="match status" value="2"/>
</dbReference>
<dbReference type="Pfam" id="PF00435">
    <property type="entry name" value="Spectrin"/>
    <property type="match status" value="1"/>
</dbReference>
<organism evidence="3 4">
    <name type="scientific">Mytilus galloprovincialis</name>
    <name type="common">Mediterranean mussel</name>
    <dbReference type="NCBI Taxonomy" id="29158"/>
    <lineage>
        <taxon>Eukaryota</taxon>
        <taxon>Metazoa</taxon>
        <taxon>Spiralia</taxon>
        <taxon>Lophotrochozoa</taxon>
        <taxon>Mollusca</taxon>
        <taxon>Bivalvia</taxon>
        <taxon>Autobranchia</taxon>
        <taxon>Pteriomorphia</taxon>
        <taxon>Mytilida</taxon>
        <taxon>Mytiloidea</taxon>
        <taxon>Mytilidae</taxon>
        <taxon>Mytilinae</taxon>
        <taxon>Mytilus</taxon>
    </lineage>
</organism>
<comment type="caution">
    <text evidence="3">The sequence shown here is derived from an EMBL/GenBank/DDBJ whole genome shotgun (WGS) entry which is preliminary data.</text>
</comment>
<feature type="domain" description="Kalirin/TRIO-like spectrin repeats" evidence="2">
    <location>
        <begin position="195"/>
        <end position="235"/>
    </location>
</feature>
<dbReference type="AlphaFoldDB" id="A0A8B6H3N2"/>
<feature type="domain" description="Kalirin/TRIO-like spectrin repeats" evidence="2">
    <location>
        <begin position="92"/>
        <end position="170"/>
    </location>
</feature>
<dbReference type="InterPro" id="IPR058918">
    <property type="entry name" value="KALRN/TRIO-like_spectrin"/>
</dbReference>
<dbReference type="PANTHER" id="PTHR22826">
    <property type="entry name" value="RHO GUANINE EXCHANGE FACTOR-RELATED"/>
    <property type="match status" value="1"/>
</dbReference>
<dbReference type="FunFam" id="1.20.58.60:FF:000023">
    <property type="entry name" value="Kalirin RhoGEF kinase b"/>
    <property type="match status" value="1"/>
</dbReference>
<evidence type="ECO:0000256" key="1">
    <source>
        <dbReference type="ARBA" id="ARBA00022658"/>
    </source>
</evidence>
<evidence type="ECO:0000259" key="2">
    <source>
        <dbReference type="Pfam" id="PF23323"/>
    </source>
</evidence>
<dbReference type="OrthoDB" id="10256089at2759"/>
<dbReference type="SUPFAM" id="SSF46966">
    <property type="entry name" value="Spectrin repeat"/>
    <property type="match status" value="1"/>
</dbReference>
<dbReference type="PANTHER" id="PTHR22826:SF106">
    <property type="entry name" value="TRIO, ISOFORM A"/>
    <property type="match status" value="1"/>
</dbReference>
<dbReference type="EMBL" id="UYJE01009415">
    <property type="protein sequence ID" value="VDI73341.1"/>
    <property type="molecule type" value="Genomic_DNA"/>
</dbReference>
<dbReference type="SMART" id="SM00150">
    <property type="entry name" value="SPEC"/>
    <property type="match status" value="1"/>
</dbReference>
<dbReference type="InterPro" id="IPR002017">
    <property type="entry name" value="Spectrin_repeat"/>
</dbReference>
<sequence length="489" mass="57406">MKLDLCLQLRLFERDSLEVNKMKLDLCLQLRLFERDSLEVNKMKLDLCLQLRLFERDSLEVNKMKLDLCLQLRLFERDSLEVNKMKLDLCLQLRLFERDSLEVSSQLELWAEELQHQELGNEGSKAEQLLQAHNESVLLMQNCTFEVLQRGQDLIQVFENSGIQLMADSQDLIFLQVFENSGIQLMADSQDLIFLQVFENSGIQLMADSQCEAQSRIQALLEYLHEREMDLEAIAESKRERLEQLVQLRNFEVEARQVIYWIDHGKSMLISCFTCPNSLMEAESLKKEHEQFMHAIEKTNISMAQVTQRAENMIQAHHFNSDLIRAIAENVTFAWQQLMYHTEERHKLVMASMNWYKTAEQVWSVLESLDADYKRDEDWCSTERANTGDKANYLLQLINKHNEQKEAFLKACTLARRTAESFLKYVNRNLHTFGSQIKFRSPEKHVKGEEEENKISFVEKNIIKYKIRRCGYIAGKDPESIFLSFSTTI</sequence>
<dbReference type="EC" id="2.7.11.1" evidence="3"/>
<dbReference type="InterPro" id="IPR051336">
    <property type="entry name" value="RhoGEF_Guanine_NuclExch_SF"/>
</dbReference>
<name>A0A8B6H3N2_MYTGA</name>
<evidence type="ECO:0000313" key="3">
    <source>
        <dbReference type="EMBL" id="VDI73341.1"/>
    </source>
</evidence>
<dbReference type="Proteomes" id="UP000596742">
    <property type="component" value="Unassembled WGS sequence"/>
</dbReference>
<dbReference type="GO" id="GO:0007411">
    <property type="term" value="P:axon guidance"/>
    <property type="evidence" value="ECO:0007669"/>
    <property type="project" value="TreeGrafter"/>
</dbReference>
<protein>
    <submittedName>
        <fullName evidence="3">Triple functional domain protein</fullName>
        <ecNumber evidence="3">2.7.11.1</ecNumber>
    </submittedName>
</protein>
<dbReference type="InterPro" id="IPR018159">
    <property type="entry name" value="Spectrin/alpha-actinin"/>
</dbReference>
<evidence type="ECO:0000313" key="4">
    <source>
        <dbReference type="Proteomes" id="UP000596742"/>
    </source>
</evidence>
<gene>
    <name evidence="3" type="ORF">MGAL_10B056423</name>
</gene>